<dbReference type="GO" id="GO:0006352">
    <property type="term" value="P:DNA-templated transcription initiation"/>
    <property type="evidence" value="ECO:0007669"/>
    <property type="project" value="InterPro"/>
</dbReference>
<dbReference type="InterPro" id="IPR050400">
    <property type="entry name" value="Bact_Cytoskel_RodZ"/>
</dbReference>
<dbReference type="GO" id="GO:0003677">
    <property type="term" value="F:DNA binding"/>
    <property type="evidence" value="ECO:0007669"/>
    <property type="project" value="InterPro"/>
</dbReference>
<dbReference type="SMART" id="SM00530">
    <property type="entry name" value="HTH_XRE"/>
    <property type="match status" value="1"/>
</dbReference>
<evidence type="ECO:0000259" key="3">
    <source>
        <dbReference type="PROSITE" id="PS50943"/>
    </source>
</evidence>
<evidence type="ECO:0000256" key="2">
    <source>
        <dbReference type="SAM" id="Phobius"/>
    </source>
</evidence>
<dbReference type="InterPro" id="IPR001387">
    <property type="entry name" value="Cro/C1-type_HTH"/>
</dbReference>
<proteinExistence type="predicted"/>
<dbReference type="Pfam" id="PF13464">
    <property type="entry name" value="RodZ_C"/>
    <property type="match status" value="1"/>
</dbReference>
<dbReference type="AlphaFoldDB" id="A0A6I4KTT7"/>
<accession>A0A6I4KTT7</accession>
<reference evidence="4 5" key="1">
    <citation type="submission" date="2019-11" db="EMBL/GenBank/DDBJ databases">
        <title>Pseudomonas flavidum sp. nov., isolated from Baiyang Lake.</title>
        <authorList>
            <person name="Zhao Y."/>
        </authorList>
    </citation>
    <scope>NUCLEOTIDE SEQUENCE [LARGE SCALE GENOMIC DNA]</scope>
    <source>
        <strain evidence="5">R-22-3 w-18</strain>
    </source>
</reference>
<sequence length="335" mass="35529">MKAAQPEVLAAPRSNPGETLRKARESRGWSVAEVASQLNLTVQRVSQIEAGAFDKLPGHTFARGYVRTYAKLLGVDPNRLVLEFDQYTNSDAGGCSVHSLGHIEEPRSYSQRVLRLVSFVLLLGLAGAGFYWWQEQSAGRDEQGLAASFEQVEVESVDGTTLIHPLDEPEDQAVLLVQGEAQLQLPLASEVSAGEGTAEVPAAASTEVQADAVEDAAPEPEATAQVPAATESAQIAAATEPVATEAVVVSAPLAAGQARVNINFTADCWTQLTDADGKVLFSALKRKGDNLELVGKPPFELRLGFARGAEVSYNGSAVDVMPFVSGETARMKLGQ</sequence>
<name>A0A6I4KTT7_9PSED</name>
<feature type="domain" description="HTH cro/C1-type" evidence="3">
    <location>
        <begin position="20"/>
        <end position="80"/>
    </location>
</feature>
<dbReference type="InterPro" id="IPR010982">
    <property type="entry name" value="Lambda_DNA-bd_dom_sf"/>
</dbReference>
<keyword evidence="2" id="KW-0812">Transmembrane</keyword>
<dbReference type="PROSITE" id="PS00716">
    <property type="entry name" value="SIGMA70_2"/>
    <property type="match status" value="1"/>
</dbReference>
<dbReference type="RefSeq" id="WP_160344053.1">
    <property type="nucleotide sequence ID" value="NZ_WKJZ01000001.1"/>
</dbReference>
<evidence type="ECO:0000313" key="5">
    <source>
        <dbReference type="Proteomes" id="UP000429555"/>
    </source>
</evidence>
<dbReference type="InterPro" id="IPR000943">
    <property type="entry name" value="RNA_pol_sigma70"/>
</dbReference>
<dbReference type="GO" id="GO:0003700">
    <property type="term" value="F:DNA-binding transcription factor activity"/>
    <property type="evidence" value="ECO:0007669"/>
    <property type="project" value="InterPro"/>
</dbReference>
<feature type="region of interest" description="Disordered" evidence="1">
    <location>
        <begin position="1"/>
        <end position="20"/>
    </location>
</feature>
<keyword evidence="2" id="KW-1133">Transmembrane helix</keyword>
<dbReference type="CDD" id="cd00093">
    <property type="entry name" value="HTH_XRE"/>
    <property type="match status" value="1"/>
</dbReference>
<dbReference type="SUPFAM" id="SSF47413">
    <property type="entry name" value="lambda repressor-like DNA-binding domains"/>
    <property type="match status" value="1"/>
</dbReference>
<dbReference type="InterPro" id="IPR025194">
    <property type="entry name" value="RodZ-like_C"/>
</dbReference>
<dbReference type="Pfam" id="PF13413">
    <property type="entry name" value="HTH_25"/>
    <property type="match status" value="1"/>
</dbReference>
<keyword evidence="2" id="KW-0472">Membrane</keyword>
<comment type="caution">
    <text evidence="4">The sequence shown here is derived from an EMBL/GenBank/DDBJ whole genome shotgun (WGS) entry which is preliminary data.</text>
</comment>
<gene>
    <name evidence="4" type="ORF">GJV18_07410</name>
</gene>
<organism evidence="4 5">
    <name type="scientific">Pseudomonas xionganensis</name>
    <dbReference type="NCBI Taxonomy" id="2654845"/>
    <lineage>
        <taxon>Bacteria</taxon>
        <taxon>Pseudomonadati</taxon>
        <taxon>Pseudomonadota</taxon>
        <taxon>Gammaproteobacteria</taxon>
        <taxon>Pseudomonadales</taxon>
        <taxon>Pseudomonadaceae</taxon>
        <taxon>Pseudomonas</taxon>
    </lineage>
</organism>
<protein>
    <submittedName>
        <fullName evidence="4">DUF4115 domain-containing protein</fullName>
    </submittedName>
</protein>
<dbReference type="PANTHER" id="PTHR34475:SF1">
    <property type="entry name" value="CYTOSKELETON PROTEIN RODZ"/>
    <property type="match status" value="1"/>
</dbReference>
<evidence type="ECO:0000313" key="4">
    <source>
        <dbReference type="EMBL" id="MVW75141.1"/>
    </source>
</evidence>
<feature type="transmembrane region" description="Helical" evidence="2">
    <location>
        <begin position="113"/>
        <end position="133"/>
    </location>
</feature>
<dbReference type="Gene3D" id="1.10.260.40">
    <property type="entry name" value="lambda repressor-like DNA-binding domains"/>
    <property type="match status" value="1"/>
</dbReference>
<dbReference type="PANTHER" id="PTHR34475">
    <property type="match status" value="1"/>
</dbReference>
<keyword evidence="5" id="KW-1185">Reference proteome</keyword>
<dbReference type="PROSITE" id="PS50943">
    <property type="entry name" value="HTH_CROC1"/>
    <property type="match status" value="1"/>
</dbReference>
<evidence type="ECO:0000256" key="1">
    <source>
        <dbReference type="SAM" id="MobiDB-lite"/>
    </source>
</evidence>
<dbReference type="Proteomes" id="UP000429555">
    <property type="component" value="Unassembled WGS sequence"/>
</dbReference>
<dbReference type="EMBL" id="WKJZ01000001">
    <property type="protein sequence ID" value="MVW75141.1"/>
    <property type="molecule type" value="Genomic_DNA"/>
</dbReference>